<organism evidence="3 4">
    <name type="scientific">Hondaea fermentalgiana</name>
    <dbReference type="NCBI Taxonomy" id="2315210"/>
    <lineage>
        <taxon>Eukaryota</taxon>
        <taxon>Sar</taxon>
        <taxon>Stramenopiles</taxon>
        <taxon>Bigyra</taxon>
        <taxon>Labyrinthulomycetes</taxon>
        <taxon>Thraustochytrida</taxon>
        <taxon>Thraustochytriidae</taxon>
        <taxon>Hondaea</taxon>
    </lineage>
</organism>
<feature type="region of interest" description="Disordered" evidence="1">
    <location>
        <begin position="545"/>
        <end position="604"/>
    </location>
</feature>
<dbReference type="AlphaFoldDB" id="A0A2R5GH20"/>
<dbReference type="Proteomes" id="UP000241890">
    <property type="component" value="Unassembled WGS sequence"/>
</dbReference>
<dbReference type="InParanoid" id="A0A2R5GH20"/>
<reference evidence="3 4" key="1">
    <citation type="submission" date="2017-12" db="EMBL/GenBank/DDBJ databases">
        <title>Sequencing, de novo assembly and annotation of complete genome of a new Thraustochytrid species, strain FCC1311.</title>
        <authorList>
            <person name="Sedici K."/>
            <person name="Godart F."/>
            <person name="Aiese Cigliano R."/>
            <person name="Sanseverino W."/>
            <person name="Barakat M."/>
            <person name="Ortet P."/>
            <person name="Marechal E."/>
            <person name="Cagnac O."/>
            <person name="Amato A."/>
        </authorList>
    </citation>
    <scope>NUCLEOTIDE SEQUENCE [LARGE SCALE GENOMIC DNA]</scope>
</reference>
<evidence type="ECO:0000313" key="3">
    <source>
        <dbReference type="EMBL" id="GBG29048.1"/>
    </source>
</evidence>
<evidence type="ECO:0000256" key="2">
    <source>
        <dbReference type="SAM" id="Phobius"/>
    </source>
</evidence>
<sequence>MTSKAKQLFQNWELDITEAKQKFENRVRSQLNELERRVLKSSGLEVIDDNVDDLVDQSTPRQQRGNSTGSSNDPNEGSEYGGDTDSDADSTAPGVKRTIVIDKTRDTPPEHPRIVIGRIRIRVKSMLVEKFGDTKAYFEIQVEDEKFVSPVAFKQAGKAFVWEIGGEFDITDITGGFTVTVWSKNLLKTSDRLLGRVWIPFASYDAKIDEEGRVNSTETGNYALFPVRTKSVRAVPGHRRAMETAMDKNEFLENLLLTVEHAVTLDEAHRYGGSLLPLYFVNAGYMHLAPQRKAGPLKSLASSPQAILDSVSDLKRNAARIKSAVKAISESVPVQAFAYAMSWENPAVSVAGAIFSLLFSRYVTAPLLPVVCFLGFAISCLAARQPSKEKRSSWVLWNEEIDLDPELTLTPLQRYARIVQKIEEIAQLLNKVACVFEKIINLSNFADPNATKAVMLTLCAGSVLLGTAIFVSRSLSFSFPGLCLFFSIMYPLFVRSDRSKERVTWFETAMTGAYNRIPSNDDVGARWVTERQRMFPIEKALEAEEEAKKALEEESESAEVETKSASSSSQSLDEPAATDGASPEKASSGSSLRHRFSSNRTIME</sequence>
<dbReference type="Gene3D" id="2.60.40.150">
    <property type="entry name" value="C2 domain"/>
    <property type="match status" value="1"/>
</dbReference>
<feature type="compositionally biased region" description="Low complexity" evidence="1">
    <location>
        <begin position="563"/>
        <end position="577"/>
    </location>
</feature>
<feature type="compositionally biased region" description="Polar residues" evidence="1">
    <location>
        <begin position="56"/>
        <end position="75"/>
    </location>
</feature>
<feature type="region of interest" description="Disordered" evidence="1">
    <location>
        <begin position="49"/>
        <end position="101"/>
    </location>
</feature>
<gene>
    <name evidence="3" type="ORF">FCC1311_052702</name>
</gene>
<dbReference type="InterPro" id="IPR035892">
    <property type="entry name" value="C2_domain_sf"/>
</dbReference>
<dbReference type="EMBL" id="BEYU01000052">
    <property type="protein sequence ID" value="GBG29048.1"/>
    <property type="molecule type" value="Genomic_DNA"/>
</dbReference>
<keyword evidence="2" id="KW-1133">Transmembrane helix</keyword>
<comment type="caution">
    <text evidence="3">The sequence shown here is derived from an EMBL/GenBank/DDBJ whole genome shotgun (WGS) entry which is preliminary data.</text>
</comment>
<evidence type="ECO:0000313" key="4">
    <source>
        <dbReference type="Proteomes" id="UP000241890"/>
    </source>
</evidence>
<accession>A0A2R5GH20</accession>
<feature type="transmembrane region" description="Helical" evidence="2">
    <location>
        <begin position="453"/>
        <end position="471"/>
    </location>
</feature>
<name>A0A2R5GH20_9STRA</name>
<proteinExistence type="predicted"/>
<feature type="transmembrane region" description="Helical" evidence="2">
    <location>
        <begin position="477"/>
        <end position="494"/>
    </location>
</feature>
<evidence type="ECO:0000256" key="1">
    <source>
        <dbReference type="SAM" id="MobiDB-lite"/>
    </source>
</evidence>
<keyword evidence="4" id="KW-1185">Reference proteome</keyword>
<feature type="transmembrane region" description="Helical" evidence="2">
    <location>
        <begin position="362"/>
        <end position="383"/>
    </location>
</feature>
<dbReference type="SUPFAM" id="SSF49562">
    <property type="entry name" value="C2 domain (Calcium/lipid-binding domain, CaLB)"/>
    <property type="match status" value="1"/>
</dbReference>
<keyword evidence="2" id="KW-0812">Transmembrane</keyword>
<protein>
    <submittedName>
        <fullName evidence="3">Uncharacterized protein</fullName>
    </submittedName>
</protein>
<keyword evidence="2" id="KW-0472">Membrane</keyword>